<dbReference type="Proteomes" id="UP001652740">
    <property type="component" value="Unplaced"/>
</dbReference>
<proteinExistence type="predicted"/>
<evidence type="ECO:0000256" key="2">
    <source>
        <dbReference type="PROSITE-ProRule" id="PRU00059"/>
    </source>
</evidence>
<feature type="domain" description="CUB" evidence="4">
    <location>
        <begin position="109"/>
        <end position="226"/>
    </location>
</feature>
<dbReference type="RefSeq" id="XP_026758625.2">
    <property type="nucleotide sequence ID" value="XM_026902824.3"/>
</dbReference>
<organism evidence="5 6">
    <name type="scientific">Galleria mellonella</name>
    <name type="common">Greater wax moth</name>
    <dbReference type="NCBI Taxonomy" id="7137"/>
    <lineage>
        <taxon>Eukaryota</taxon>
        <taxon>Metazoa</taxon>
        <taxon>Ecdysozoa</taxon>
        <taxon>Arthropoda</taxon>
        <taxon>Hexapoda</taxon>
        <taxon>Insecta</taxon>
        <taxon>Pterygota</taxon>
        <taxon>Neoptera</taxon>
        <taxon>Endopterygota</taxon>
        <taxon>Lepidoptera</taxon>
        <taxon>Glossata</taxon>
        <taxon>Ditrysia</taxon>
        <taxon>Pyraloidea</taxon>
        <taxon>Pyralidae</taxon>
        <taxon>Galleriinae</taxon>
        <taxon>Galleria</taxon>
    </lineage>
</organism>
<dbReference type="InterPro" id="IPR000859">
    <property type="entry name" value="CUB_dom"/>
</dbReference>
<name>A0A6J1WSI7_GALME</name>
<evidence type="ECO:0000256" key="1">
    <source>
        <dbReference type="ARBA" id="ARBA00023157"/>
    </source>
</evidence>
<dbReference type="PANTHER" id="PTHR33236">
    <property type="entry name" value="INTRAFLAGELLAR TRANSPORT PROTEIN 122 FAMILY PROTEIN-RELATED"/>
    <property type="match status" value="1"/>
</dbReference>
<evidence type="ECO:0000256" key="3">
    <source>
        <dbReference type="SAM" id="SignalP"/>
    </source>
</evidence>
<dbReference type="InParanoid" id="A0A6J1WSI7"/>
<dbReference type="PANTHER" id="PTHR33236:SF5">
    <property type="entry name" value="CUB DOMAIN-CONTAINING PROTEIN"/>
    <property type="match status" value="1"/>
</dbReference>
<evidence type="ECO:0000313" key="5">
    <source>
        <dbReference type="Proteomes" id="UP001652740"/>
    </source>
</evidence>
<keyword evidence="1" id="KW-1015">Disulfide bond</keyword>
<gene>
    <name evidence="6" type="primary">LOC113518061</name>
</gene>
<dbReference type="KEGG" id="gmw:113518061"/>
<dbReference type="GeneID" id="113518061"/>
<feature type="signal peptide" evidence="3">
    <location>
        <begin position="1"/>
        <end position="20"/>
    </location>
</feature>
<dbReference type="PROSITE" id="PS01180">
    <property type="entry name" value="CUB"/>
    <property type="match status" value="1"/>
</dbReference>
<dbReference type="InterPro" id="IPR058698">
    <property type="entry name" value="CUB_metazoa"/>
</dbReference>
<accession>A0A6J1WSI7</accession>
<keyword evidence="3" id="KW-0732">Signal</keyword>
<evidence type="ECO:0000259" key="4">
    <source>
        <dbReference type="PROSITE" id="PS01180"/>
    </source>
</evidence>
<comment type="caution">
    <text evidence="2">Lacks conserved residue(s) required for the propagation of feature annotation.</text>
</comment>
<dbReference type="Pfam" id="PF26080">
    <property type="entry name" value="CUB_animal"/>
    <property type="match status" value="1"/>
</dbReference>
<reference evidence="6" key="1">
    <citation type="submission" date="2025-08" db="UniProtKB">
        <authorList>
            <consortium name="RefSeq"/>
        </authorList>
    </citation>
    <scope>IDENTIFICATION</scope>
    <source>
        <tissue evidence="6">Whole larvae</tissue>
    </source>
</reference>
<dbReference type="AlphaFoldDB" id="A0A6J1WSI7"/>
<dbReference type="Gene3D" id="2.60.120.290">
    <property type="entry name" value="Spermadhesin, CUB domain"/>
    <property type="match status" value="1"/>
</dbReference>
<evidence type="ECO:0000313" key="6">
    <source>
        <dbReference type="RefSeq" id="XP_026758625.2"/>
    </source>
</evidence>
<protein>
    <submittedName>
        <fullName evidence="6">Uncharacterized protein LOC113518061</fullName>
    </submittedName>
</protein>
<dbReference type="SMART" id="SM00042">
    <property type="entry name" value="CUB"/>
    <property type="match status" value="1"/>
</dbReference>
<dbReference type="Pfam" id="PF00431">
    <property type="entry name" value="CUB"/>
    <property type="match status" value="1"/>
</dbReference>
<keyword evidence="5" id="KW-1185">Reference proteome</keyword>
<sequence length="402" mass="42360">MMAYRGSLVVIAAILITVAAVSLYNEENEKEQYKDDLLEDNDLEEYSSRKGKILFPFLSIVRFANTECSTTGTMRGTCLARRECHNLNGTITGNCASRRGRCCVVTRGCGSTTNVNNTYFTSPGYPSAYAGGAACSITVYRCNSNICQLRIDFLDMVLAQPDGDGNCATDSVTVTGGNTVVPTICGDNTGQTIFVDFNGNAAITITITATASTTFARRWNMKLVQLGCDCPGIAPNGCLQYYTGTSGTINSFNYGSAANTVLSSSLVTGTRQMANLNYGICIRMEAGYCGIQYSQSANDVYSFTISGDVEGADNTVLGTSLGASNDGACSTDYVIIPNPTVTATGVAVGADRFCGIGFVSVQTTAKPFVIYVVTNGDEGATATSPPDIGNRGFSLAYSEIAC</sequence>
<dbReference type="InterPro" id="IPR035914">
    <property type="entry name" value="Sperma_CUB_dom_sf"/>
</dbReference>
<feature type="chain" id="PRO_5045276703" evidence="3">
    <location>
        <begin position="21"/>
        <end position="402"/>
    </location>
</feature>
<dbReference type="SUPFAM" id="SSF49854">
    <property type="entry name" value="Spermadhesin, CUB domain"/>
    <property type="match status" value="1"/>
</dbReference>